<dbReference type="Pfam" id="PF02230">
    <property type="entry name" value="Abhydrolase_2"/>
    <property type="match status" value="1"/>
</dbReference>
<evidence type="ECO:0000256" key="2">
    <source>
        <dbReference type="ARBA" id="ARBA00022801"/>
    </source>
</evidence>
<dbReference type="InterPro" id="IPR003140">
    <property type="entry name" value="PLipase/COase/thioEstase"/>
</dbReference>
<sequence>MSDAIEHEIPQTAGNSNEMELVGRESDVVPGRFGEPLQVTHVQYSRGGGNAAPKRPLFLCLHGWGSNEADLADMMRYIAPYNDYVSLRAPLTLQAAGTFAPGAYSWFHDCVPSGEDLDRDAFAAAMAIDDWVSQNVPEDRAVVPIGFSQGGLLAIHLLRVHPERYRASISLSGFLAPGLVRGTAPADDRIAPLNIPTFFGYGNSDTVIAKPELFAMSAWLDEHTFLTAKSYRGLDHSVSLDEFSDLRGWLAVHDIAPGIL</sequence>
<dbReference type="GO" id="GO:0016787">
    <property type="term" value="F:hydrolase activity"/>
    <property type="evidence" value="ECO:0007669"/>
    <property type="project" value="UniProtKB-KW"/>
</dbReference>
<gene>
    <name evidence="4" type="ORF">BRUM_1663</name>
</gene>
<evidence type="ECO:0000313" key="5">
    <source>
        <dbReference type="Proteomes" id="UP000029078"/>
    </source>
</evidence>
<accession>A0A087CTZ9</accession>
<comment type="caution">
    <text evidence="4">The sequence shown here is derived from an EMBL/GenBank/DDBJ whole genome shotgun (WGS) entry which is preliminary data.</text>
</comment>
<dbReference type="InterPro" id="IPR029058">
    <property type="entry name" value="AB_hydrolase_fold"/>
</dbReference>
<comment type="similarity">
    <text evidence="1">Belongs to the AB hydrolase superfamily. AB hydrolase 2 family.</text>
</comment>
<organism evidence="4 5">
    <name type="scientific">Bifidobacterium ruminantium</name>
    <dbReference type="NCBI Taxonomy" id="78346"/>
    <lineage>
        <taxon>Bacteria</taxon>
        <taxon>Bacillati</taxon>
        <taxon>Actinomycetota</taxon>
        <taxon>Actinomycetes</taxon>
        <taxon>Bifidobacteriales</taxon>
        <taxon>Bifidobacteriaceae</taxon>
        <taxon>Bifidobacterium</taxon>
    </lineage>
</organism>
<dbReference type="PANTHER" id="PTHR10655:SF17">
    <property type="entry name" value="LYSOPHOSPHOLIPASE-LIKE PROTEIN 1"/>
    <property type="match status" value="1"/>
</dbReference>
<dbReference type="SUPFAM" id="SSF53474">
    <property type="entry name" value="alpha/beta-Hydrolases"/>
    <property type="match status" value="1"/>
</dbReference>
<dbReference type="eggNOG" id="COG0400">
    <property type="taxonomic scope" value="Bacteria"/>
</dbReference>
<reference evidence="4 5" key="1">
    <citation type="submission" date="2014-03" db="EMBL/GenBank/DDBJ databases">
        <title>Genomics of Bifidobacteria.</title>
        <authorList>
            <person name="Ventura M."/>
            <person name="Milani C."/>
            <person name="Lugli G.A."/>
        </authorList>
    </citation>
    <scope>NUCLEOTIDE SEQUENCE [LARGE SCALE GENOMIC DNA]</scope>
    <source>
        <strain evidence="4 5">LMG 21811</strain>
    </source>
</reference>
<dbReference type="RefSeq" id="WP_026646767.1">
    <property type="nucleotide sequence ID" value="NZ_JGZL01000013.1"/>
</dbReference>
<feature type="domain" description="Phospholipase/carboxylesterase/thioesterase" evidence="3">
    <location>
        <begin position="52"/>
        <end position="252"/>
    </location>
</feature>
<name>A0A087CTZ9_BIFRU</name>
<dbReference type="AlphaFoldDB" id="A0A087CTZ9"/>
<evidence type="ECO:0000259" key="3">
    <source>
        <dbReference type="Pfam" id="PF02230"/>
    </source>
</evidence>
<protein>
    <submittedName>
        <fullName evidence="4">Phospholipase/carboxylesterase</fullName>
    </submittedName>
</protein>
<proteinExistence type="inferred from homology"/>
<evidence type="ECO:0000256" key="1">
    <source>
        <dbReference type="ARBA" id="ARBA00006499"/>
    </source>
</evidence>
<dbReference type="Proteomes" id="UP000029078">
    <property type="component" value="Unassembled WGS sequence"/>
</dbReference>
<keyword evidence="5" id="KW-1185">Reference proteome</keyword>
<dbReference type="InterPro" id="IPR050565">
    <property type="entry name" value="LYPA1-2/EST-like"/>
</dbReference>
<dbReference type="PANTHER" id="PTHR10655">
    <property type="entry name" value="LYSOPHOSPHOLIPASE-RELATED"/>
    <property type="match status" value="1"/>
</dbReference>
<dbReference type="EMBL" id="JGZL01000013">
    <property type="protein sequence ID" value="KFI86749.1"/>
    <property type="molecule type" value="Genomic_DNA"/>
</dbReference>
<dbReference type="STRING" id="78346.BRUM_1663"/>
<keyword evidence="2" id="KW-0378">Hydrolase</keyword>
<evidence type="ECO:0000313" key="4">
    <source>
        <dbReference type="EMBL" id="KFI86749.1"/>
    </source>
</evidence>
<dbReference type="Gene3D" id="3.40.50.1820">
    <property type="entry name" value="alpha/beta hydrolase"/>
    <property type="match status" value="1"/>
</dbReference>